<dbReference type="InterPro" id="IPR003131">
    <property type="entry name" value="T1-type_BTB"/>
</dbReference>
<evidence type="ECO:0000259" key="1">
    <source>
        <dbReference type="PROSITE" id="PS50097"/>
    </source>
</evidence>
<name>A0A2V1D333_9PLEO</name>
<dbReference type="PANTHER" id="PTHR11145:SF8">
    <property type="entry name" value="RE57120P"/>
    <property type="match status" value="1"/>
</dbReference>
<dbReference type="GO" id="GO:0051260">
    <property type="term" value="P:protein homooligomerization"/>
    <property type="evidence" value="ECO:0007669"/>
    <property type="project" value="InterPro"/>
</dbReference>
<keyword evidence="3" id="KW-1185">Reference proteome</keyword>
<dbReference type="Gene3D" id="3.30.710.10">
    <property type="entry name" value="Potassium Channel Kv1.1, Chain A"/>
    <property type="match status" value="1"/>
</dbReference>
<dbReference type="SUPFAM" id="SSF54695">
    <property type="entry name" value="POZ domain"/>
    <property type="match status" value="1"/>
</dbReference>
<dbReference type="OrthoDB" id="2414723at2759"/>
<dbReference type="Proteomes" id="UP000244855">
    <property type="component" value="Unassembled WGS sequence"/>
</dbReference>
<reference evidence="2 3" key="1">
    <citation type="journal article" date="2018" name="Sci. Rep.">
        <title>Comparative genomics provides insights into the lifestyle and reveals functional heterogeneity of dark septate endophytic fungi.</title>
        <authorList>
            <person name="Knapp D.G."/>
            <person name="Nemeth J.B."/>
            <person name="Barry K."/>
            <person name="Hainaut M."/>
            <person name="Henrissat B."/>
            <person name="Johnson J."/>
            <person name="Kuo A."/>
            <person name="Lim J.H.P."/>
            <person name="Lipzen A."/>
            <person name="Nolan M."/>
            <person name="Ohm R.A."/>
            <person name="Tamas L."/>
            <person name="Grigoriev I.V."/>
            <person name="Spatafora J.W."/>
            <person name="Nagy L.G."/>
            <person name="Kovacs G.M."/>
        </authorList>
    </citation>
    <scope>NUCLEOTIDE SEQUENCE [LARGE SCALE GENOMIC DNA]</scope>
    <source>
        <strain evidence="2 3">DSE2036</strain>
    </source>
</reference>
<dbReference type="PROSITE" id="PS50097">
    <property type="entry name" value="BTB"/>
    <property type="match status" value="1"/>
</dbReference>
<proteinExistence type="predicted"/>
<dbReference type="AlphaFoldDB" id="A0A2V1D333"/>
<dbReference type="InterPro" id="IPR000210">
    <property type="entry name" value="BTB/POZ_dom"/>
</dbReference>
<feature type="domain" description="BTB" evidence="1">
    <location>
        <begin position="14"/>
        <end position="74"/>
    </location>
</feature>
<dbReference type="STRING" id="97972.A0A2V1D333"/>
<gene>
    <name evidence="2" type="ORF">DM02DRAFT_701826</name>
</gene>
<evidence type="ECO:0000313" key="3">
    <source>
        <dbReference type="Proteomes" id="UP000244855"/>
    </source>
</evidence>
<organism evidence="2 3">
    <name type="scientific">Periconia macrospinosa</name>
    <dbReference type="NCBI Taxonomy" id="97972"/>
    <lineage>
        <taxon>Eukaryota</taxon>
        <taxon>Fungi</taxon>
        <taxon>Dikarya</taxon>
        <taxon>Ascomycota</taxon>
        <taxon>Pezizomycotina</taxon>
        <taxon>Dothideomycetes</taxon>
        <taxon>Pleosporomycetidae</taxon>
        <taxon>Pleosporales</taxon>
        <taxon>Massarineae</taxon>
        <taxon>Periconiaceae</taxon>
        <taxon>Periconia</taxon>
    </lineage>
</organism>
<dbReference type="PANTHER" id="PTHR11145">
    <property type="entry name" value="BTB/POZ DOMAIN-CONTAINING ADAPTER FOR CUL3-MEDIATED RHOA DEGRADATION PROTEIN FAMILY MEMBER"/>
    <property type="match status" value="1"/>
</dbReference>
<dbReference type="Pfam" id="PF02214">
    <property type="entry name" value="BTB_2"/>
    <property type="match status" value="1"/>
</dbReference>
<sequence length="191" mass="22192">MPFASSIEAPPDPNTIILDIGGRKFKTLLSTLRSESGYFEALFSERWDHKPDAEESYFIDADPEIFEHLLRYMRRPWIFPIFWSKQSGFDYSMYRRLGHEAQFFQIHALSSWIEDQRYINGISISIDAPTRQTIHLVTPEVTKGNEEISHHFHVNKRRVYLCPRAIVVHRGHPELCGAACPQGPGWYQDGI</sequence>
<evidence type="ECO:0000313" key="2">
    <source>
        <dbReference type="EMBL" id="PVH92029.1"/>
    </source>
</evidence>
<dbReference type="InterPro" id="IPR045068">
    <property type="entry name" value="BACURD1-3"/>
</dbReference>
<dbReference type="EMBL" id="KZ805736">
    <property type="protein sequence ID" value="PVH92029.1"/>
    <property type="molecule type" value="Genomic_DNA"/>
</dbReference>
<dbReference type="CDD" id="cd18316">
    <property type="entry name" value="BTB_POZ_KCTD-like"/>
    <property type="match status" value="1"/>
</dbReference>
<dbReference type="SMART" id="SM00225">
    <property type="entry name" value="BTB"/>
    <property type="match status" value="1"/>
</dbReference>
<protein>
    <recommendedName>
        <fullName evidence="1">BTB domain-containing protein</fullName>
    </recommendedName>
</protein>
<accession>A0A2V1D333</accession>
<dbReference type="InterPro" id="IPR011333">
    <property type="entry name" value="SKP1/BTB/POZ_sf"/>
</dbReference>